<evidence type="ECO:0000256" key="2">
    <source>
        <dbReference type="SAM" id="SignalP"/>
    </source>
</evidence>
<dbReference type="Proteomes" id="UP000316759">
    <property type="component" value="Unassembled WGS sequence"/>
</dbReference>
<keyword evidence="4" id="KW-1185">Reference proteome</keyword>
<feature type="compositionally biased region" description="Basic and acidic residues" evidence="1">
    <location>
        <begin position="57"/>
        <end position="66"/>
    </location>
</feature>
<evidence type="ECO:0000313" key="3">
    <source>
        <dbReference type="EMBL" id="TPP67655.1"/>
    </source>
</evidence>
<feature type="region of interest" description="Disordered" evidence="1">
    <location>
        <begin position="46"/>
        <end position="72"/>
    </location>
</feature>
<dbReference type="EMBL" id="SUNJ01000452">
    <property type="protein sequence ID" value="TPP67655.1"/>
    <property type="molecule type" value="Genomic_DNA"/>
</dbReference>
<organism evidence="3 4">
    <name type="scientific">Fasciola gigantica</name>
    <name type="common">Giant liver fluke</name>
    <dbReference type="NCBI Taxonomy" id="46835"/>
    <lineage>
        <taxon>Eukaryota</taxon>
        <taxon>Metazoa</taxon>
        <taxon>Spiralia</taxon>
        <taxon>Lophotrochozoa</taxon>
        <taxon>Platyhelminthes</taxon>
        <taxon>Trematoda</taxon>
        <taxon>Digenea</taxon>
        <taxon>Plagiorchiida</taxon>
        <taxon>Echinostomata</taxon>
        <taxon>Echinostomatoidea</taxon>
        <taxon>Fasciolidae</taxon>
        <taxon>Fasciola</taxon>
    </lineage>
</organism>
<gene>
    <name evidence="3" type="ORF">FGIG_00922</name>
</gene>
<evidence type="ECO:0000313" key="4">
    <source>
        <dbReference type="Proteomes" id="UP000316759"/>
    </source>
</evidence>
<accession>A0A504Z4K1</accession>
<evidence type="ECO:0000256" key="1">
    <source>
        <dbReference type="SAM" id="MobiDB-lite"/>
    </source>
</evidence>
<protein>
    <submittedName>
        <fullName evidence="3">Uncharacterized protein</fullName>
    </submittedName>
</protein>
<feature type="chain" id="PRO_5021260357" evidence="2">
    <location>
        <begin position="26"/>
        <end position="185"/>
    </location>
</feature>
<comment type="caution">
    <text evidence="3">The sequence shown here is derived from an EMBL/GenBank/DDBJ whole genome shotgun (WGS) entry which is preliminary data.</text>
</comment>
<name>A0A504Z4K1_FASGI</name>
<keyword evidence="2" id="KW-0732">Signal</keyword>
<feature type="compositionally biased region" description="Polar residues" evidence="1">
    <location>
        <begin position="46"/>
        <end position="56"/>
    </location>
</feature>
<feature type="signal peptide" evidence="2">
    <location>
        <begin position="1"/>
        <end position="25"/>
    </location>
</feature>
<dbReference type="AlphaFoldDB" id="A0A504Z4K1"/>
<proteinExistence type="predicted"/>
<reference evidence="3 4" key="1">
    <citation type="submission" date="2019-04" db="EMBL/GenBank/DDBJ databases">
        <title>Annotation for the trematode Fasciola gigantica.</title>
        <authorList>
            <person name="Choi Y.-J."/>
        </authorList>
    </citation>
    <scope>NUCLEOTIDE SEQUENCE [LARGE SCALE GENOMIC DNA]</scope>
    <source>
        <strain evidence="3">Uganda_cow_1</strain>
    </source>
</reference>
<sequence>MSSTLAIQLSIWMLMCNLSIRECKANEPAPVTEPLQSLQKADTIFDTPNSASSVQQAKEDRTRASDSNDDPSTWSLSLVITEPVYQFVPFSLTARILDKNDKELHTNDWSPIFKTTKCIHRVKEDAVMTPDKYVATEPGECNLECELTLSHEPSISWNFDPVKDIAICNNRDHDLSCIRIPNDKI</sequence>